<keyword evidence="1" id="KW-0812">Transmembrane</keyword>
<dbReference type="AlphaFoldDB" id="C2EQD3"/>
<keyword evidence="1" id="KW-1133">Transmembrane helix</keyword>
<dbReference type="Proteomes" id="UP000005583">
    <property type="component" value="Unassembled WGS sequence"/>
</dbReference>
<dbReference type="HOGENOM" id="CLU_140383_0_0_9"/>
<dbReference type="InterPro" id="IPR025668">
    <property type="entry name" value="Tnp_DDE_dom"/>
</dbReference>
<keyword evidence="1" id="KW-0472">Membrane</keyword>
<comment type="caution">
    <text evidence="3">The sequence shown here is derived from an EMBL/GenBank/DDBJ whole genome shotgun (WGS) entry which is preliminary data.</text>
</comment>
<dbReference type="STRING" id="525365.HMPREF0548_1879"/>
<feature type="non-terminal residue" evidence="3">
    <location>
        <position position="130"/>
    </location>
</feature>
<organism evidence="3 4">
    <name type="scientific">Lactobacillus ultunensis DSM 16047</name>
    <dbReference type="NCBI Taxonomy" id="525365"/>
    <lineage>
        <taxon>Bacteria</taxon>
        <taxon>Bacillati</taxon>
        <taxon>Bacillota</taxon>
        <taxon>Bacilli</taxon>
        <taxon>Lactobacillales</taxon>
        <taxon>Lactobacillaceae</taxon>
        <taxon>Lactobacillus</taxon>
    </lineage>
</organism>
<accession>C2EQD3</accession>
<reference evidence="3 4" key="1">
    <citation type="submission" date="2009-01" db="EMBL/GenBank/DDBJ databases">
        <authorList>
            <person name="Qin X."/>
            <person name="Bachman B."/>
            <person name="Battles P."/>
            <person name="Bell A."/>
            <person name="Bess C."/>
            <person name="Bickham C."/>
            <person name="Chaboub L."/>
            <person name="Chen D."/>
            <person name="Coyle M."/>
            <person name="Deiros D.R."/>
            <person name="Dinh H."/>
            <person name="Forbes L."/>
            <person name="Fowler G."/>
            <person name="Francisco L."/>
            <person name="Fu Q."/>
            <person name="Gubbala S."/>
            <person name="Hale W."/>
            <person name="Han Y."/>
            <person name="Hemphill L."/>
            <person name="Highlander S.K."/>
            <person name="Hirani K."/>
            <person name="Hogues M."/>
            <person name="Jackson L."/>
            <person name="Jakkamsetti A."/>
            <person name="Javaid M."/>
            <person name="Jiang H."/>
            <person name="Korchina V."/>
            <person name="Kovar C."/>
            <person name="Lara F."/>
            <person name="Lee S."/>
            <person name="Mata R."/>
            <person name="Mathew T."/>
            <person name="Moen C."/>
            <person name="Morales K."/>
            <person name="Munidasa M."/>
            <person name="Nazareth L."/>
            <person name="Ngo R."/>
            <person name="Nguyen L."/>
            <person name="Okwuonu G."/>
            <person name="Ongeri F."/>
            <person name="Patil S."/>
            <person name="Petrosino J."/>
            <person name="Pham C."/>
            <person name="Pham P."/>
            <person name="Pu L.-L."/>
            <person name="Puazo M."/>
            <person name="Raj R."/>
            <person name="Reid J."/>
            <person name="Rouhana J."/>
            <person name="Saada N."/>
            <person name="Shang Y."/>
            <person name="Simmons D."/>
            <person name="Thornton R."/>
            <person name="Warren J."/>
            <person name="Weissenberger G."/>
            <person name="Zhang J."/>
            <person name="Zhang L."/>
            <person name="Zhou C."/>
            <person name="Zhu D."/>
            <person name="Muzny D."/>
            <person name="Worley K."/>
            <person name="Gibbs R."/>
        </authorList>
    </citation>
    <scope>NUCLEOTIDE SEQUENCE [LARGE SCALE GENOMIC DNA]</scope>
    <source>
        <strain evidence="3 4">DSM 16047</strain>
    </source>
</reference>
<dbReference type="eggNOG" id="COG3666">
    <property type="taxonomic scope" value="Bacteria"/>
</dbReference>
<gene>
    <name evidence="3" type="ORF">HMPREF0548_1879</name>
</gene>
<dbReference type="Pfam" id="PF13751">
    <property type="entry name" value="DDE_Tnp_1_6"/>
    <property type="match status" value="1"/>
</dbReference>
<feature type="domain" description="Transposase DDE" evidence="2">
    <location>
        <begin position="4"/>
        <end position="86"/>
    </location>
</feature>
<evidence type="ECO:0000313" key="4">
    <source>
        <dbReference type="Proteomes" id="UP000005583"/>
    </source>
</evidence>
<protein>
    <recommendedName>
        <fullName evidence="2">Transposase DDE domain-containing protein</fullName>
    </recommendedName>
</protein>
<evidence type="ECO:0000313" key="3">
    <source>
        <dbReference type="EMBL" id="EEJ71256.1"/>
    </source>
</evidence>
<evidence type="ECO:0000259" key="2">
    <source>
        <dbReference type="Pfam" id="PF13751"/>
    </source>
</evidence>
<keyword evidence="4" id="KW-1185">Reference proteome</keyword>
<feature type="transmembrane region" description="Helical" evidence="1">
    <location>
        <begin position="111"/>
        <end position="128"/>
    </location>
</feature>
<dbReference type="EMBL" id="ACGU01000102">
    <property type="protein sequence ID" value="EEJ71256.1"/>
    <property type="molecule type" value="Genomic_DNA"/>
</dbReference>
<proteinExistence type="predicted"/>
<evidence type="ECO:0000256" key="1">
    <source>
        <dbReference type="SAM" id="Phobius"/>
    </source>
</evidence>
<name>C2EQD3_9LACO</name>
<sequence>MAKTKSGRQRQVRYNPNWQYLKEKAKEVLKSPAGRHIYSMRKYDVEPIFGHLKNVFGMRRTHLRGKKKVETDVGIAFMMMNLSKYWNRRWSQDQPSLLKNKNRKKKTVKQLKSRVGLIVFWYLRVSFFPD</sequence>